<reference evidence="1" key="2">
    <citation type="submission" date="2022-06" db="UniProtKB">
        <authorList>
            <consortium name="EnsemblMetazoa"/>
        </authorList>
    </citation>
    <scope>IDENTIFICATION</scope>
    <source>
        <strain evidence="1">DF5081</strain>
    </source>
</reference>
<evidence type="ECO:0000313" key="1">
    <source>
        <dbReference type="EnsemblMetazoa" id="CJA31735.1"/>
    </source>
</evidence>
<reference evidence="2" key="1">
    <citation type="submission" date="2010-08" db="EMBL/GenBank/DDBJ databases">
        <authorList>
            <consortium name="Caenorhabditis japonica Sequencing Consortium"/>
            <person name="Wilson R.K."/>
        </authorList>
    </citation>
    <scope>NUCLEOTIDE SEQUENCE [LARGE SCALE GENOMIC DNA]</scope>
    <source>
        <strain evidence="2">DF5081</strain>
    </source>
</reference>
<dbReference type="EnsemblMetazoa" id="CJA31735.1">
    <property type="protein sequence ID" value="CJA31735.1"/>
    <property type="gene ID" value="WBGene00207582"/>
</dbReference>
<dbReference type="AlphaFoldDB" id="A0A8R1EE10"/>
<evidence type="ECO:0000313" key="2">
    <source>
        <dbReference type="Proteomes" id="UP000005237"/>
    </source>
</evidence>
<protein>
    <submittedName>
        <fullName evidence="1">Uncharacterized protein</fullName>
    </submittedName>
</protein>
<keyword evidence="2" id="KW-1185">Reference proteome</keyword>
<proteinExistence type="predicted"/>
<accession>A0A8R1EE10</accession>
<name>A0A8R1EE10_CAEJA</name>
<organism evidence="1 2">
    <name type="scientific">Caenorhabditis japonica</name>
    <dbReference type="NCBI Taxonomy" id="281687"/>
    <lineage>
        <taxon>Eukaryota</taxon>
        <taxon>Metazoa</taxon>
        <taxon>Ecdysozoa</taxon>
        <taxon>Nematoda</taxon>
        <taxon>Chromadorea</taxon>
        <taxon>Rhabditida</taxon>
        <taxon>Rhabditina</taxon>
        <taxon>Rhabditomorpha</taxon>
        <taxon>Rhabditoidea</taxon>
        <taxon>Rhabditidae</taxon>
        <taxon>Peloderinae</taxon>
        <taxon>Caenorhabditis</taxon>
    </lineage>
</organism>
<sequence length="66" mass="6914">MADVVAAAAIAAAADGSESEETTDGVRAGGIIVIERENSTAARDQFEKYENVRMSNEETVGSVHSE</sequence>
<dbReference type="Proteomes" id="UP000005237">
    <property type="component" value="Unassembled WGS sequence"/>
</dbReference>